<protein>
    <submittedName>
        <fullName evidence="2">Esterase-like activity of phytase family protein</fullName>
    </submittedName>
</protein>
<dbReference type="Proteomes" id="UP001142610">
    <property type="component" value="Unassembled WGS sequence"/>
</dbReference>
<evidence type="ECO:0000259" key="1">
    <source>
        <dbReference type="Pfam" id="PF13449"/>
    </source>
</evidence>
<dbReference type="AlphaFoldDB" id="A0A9X2RGV9"/>
<evidence type="ECO:0000313" key="3">
    <source>
        <dbReference type="Proteomes" id="UP001142610"/>
    </source>
</evidence>
<gene>
    <name evidence="2" type="ORF">NOG11_02790</name>
</gene>
<sequence length="326" mass="35305">MILALAASMILQQSVALQARPFPGLSEEGREVGCMRMDAGFTLTSNEELGGYSSMLLGEGEGRLTLLSDAGHIVEADVSFGESGVVSGLTQTVRYPIAFPPALGRGRDTEALVALGSGKFLVSRERSGDLVEMERGPQGYRVTRQMLDLKPDFPRLGNNGFEAVAPYRDGFLLVPEKVTDGEAPVLHWEGETLEEVARLKMTDGFAVTEIVADQTRDTLFVLQRSFSRRTGPRARVSVVRLGDLGGDALLETWLLGQLSFLDGADNMEAMALREAPDGTLRLLLASDDNFNPVQRTVLMDLDLAGCDLTAAEPRARGDDEAQSRID</sequence>
<evidence type="ECO:0000313" key="2">
    <source>
        <dbReference type="EMBL" id="MCQ8184305.1"/>
    </source>
</evidence>
<feature type="domain" description="Phytase-like" evidence="1">
    <location>
        <begin position="48"/>
        <end position="290"/>
    </location>
</feature>
<name>A0A9X2RGV9_9PROT</name>
<comment type="caution">
    <text evidence="2">The sequence shown here is derived from an EMBL/GenBank/DDBJ whole genome shotgun (WGS) entry which is preliminary data.</text>
</comment>
<dbReference type="Pfam" id="PF13449">
    <property type="entry name" value="Phytase-like"/>
    <property type="match status" value="1"/>
</dbReference>
<accession>A0A9X2RGV9</accession>
<proteinExistence type="predicted"/>
<keyword evidence="3" id="KW-1185">Reference proteome</keyword>
<dbReference type="PIRSF" id="PIRSF031900">
    <property type="entry name" value="UCP031900"/>
    <property type="match status" value="1"/>
</dbReference>
<dbReference type="InterPro" id="IPR014567">
    <property type="entry name" value="UCP031900"/>
</dbReference>
<dbReference type="EMBL" id="JANIBC010000001">
    <property type="protein sequence ID" value="MCQ8184305.1"/>
    <property type="molecule type" value="Genomic_DNA"/>
</dbReference>
<organism evidence="2 3">
    <name type="scientific">Parvularcula maris</name>
    <dbReference type="NCBI Taxonomy" id="2965077"/>
    <lineage>
        <taxon>Bacteria</taxon>
        <taxon>Pseudomonadati</taxon>
        <taxon>Pseudomonadota</taxon>
        <taxon>Alphaproteobacteria</taxon>
        <taxon>Parvularculales</taxon>
        <taxon>Parvularculaceae</taxon>
        <taxon>Parvularcula</taxon>
    </lineage>
</organism>
<reference evidence="2" key="1">
    <citation type="submission" date="2022-07" db="EMBL/GenBank/DDBJ databases">
        <title>Parvularcula maris sp. nov., an algicidal bacterium isolated from seawater.</title>
        <authorList>
            <person name="Li F."/>
        </authorList>
    </citation>
    <scope>NUCLEOTIDE SEQUENCE</scope>
    <source>
        <strain evidence="2">BGMRC 0090</strain>
    </source>
</reference>
<dbReference type="RefSeq" id="WP_256618110.1">
    <property type="nucleotide sequence ID" value="NZ_JANIBC010000001.1"/>
</dbReference>
<dbReference type="InterPro" id="IPR027372">
    <property type="entry name" value="Phytase-like_dom"/>
</dbReference>